<reference evidence="2" key="1">
    <citation type="submission" date="2014-11" db="EMBL/GenBank/DDBJ databases">
        <authorList>
            <person name="Amaro Gonzalez C."/>
        </authorList>
    </citation>
    <scope>NUCLEOTIDE SEQUENCE</scope>
</reference>
<evidence type="ECO:0000256" key="1">
    <source>
        <dbReference type="SAM" id="MobiDB-lite"/>
    </source>
</evidence>
<accession>A0A0E9UBE5</accession>
<feature type="compositionally biased region" description="Basic residues" evidence="1">
    <location>
        <begin position="1"/>
        <end position="13"/>
    </location>
</feature>
<protein>
    <submittedName>
        <fullName evidence="2">Uncharacterized protein</fullName>
    </submittedName>
</protein>
<organism evidence="2">
    <name type="scientific">Anguilla anguilla</name>
    <name type="common">European freshwater eel</name>
    <name type="synonym">Muraena anguilla</name>
    <dbReference type="NCBI Taxonomy" id="7936"/>
    <lineage>
        <taxon>Eukaryota</taxon>
        <taxon>Metazoa</taxon>
        <taxon>Chordata</taxon>
        <taxon>Craniata</taxon>
        <taxon>Vertebrata</taxon>
        <taxon>Euteleostomi</taxon>
        <taxon>Actinopterygii</taxon>
        <taxon>Neopterygii</taxon>
        <taxon>Teleostei</taxon>
        <taxon>Anguilliformes</taxon>
        <taxon>Anguillidae</taxon>
        <taxon>Anguilla</taxon>
    </lineage>
</organism>
<evidence type="ECO:0000313" key="2">
    <source>
        <dbReference type="EMBL" id="JAH62258.1"/>
    </source>
</evidence>
<sequence length="81" mass="8674">MKFRLSSRPRRPVGRLPDDAEAPQGRGDDGEDGHGVRALPGPGRGLQARRRDHVLRGDGEAADDPLGPWVLRTAVGVALTD</sequence>
<dbReference type="EMBL" id="GBXM01046319">
    <property type="protein sequence ID" value="JAH62258.1"/>
    <property type="molecule type" value="Transcribed_RNA"/>
</dbReference>
<feature type="region of interest" description="Disordered" evidence="1">
    <location>
        <begin position="1"/>
        <end position="66"/>
    </location>
</feature>
<name>A0A0E9UBE5_ANGAN</name>
<reference evidence="2" key="2">
    <citation type="journal article" date="2015" name="Fish Shellfish Immunol.">
        <title>Early steps in the European eel (Anguilla anguilla)-Vibrio vulnificus interaction in the gills: Role of the RtxA13 toxin.</title>
        <authorList>
            <person name="Callol A."/>
            <person name="Pajuelo D."/>
            <person name="Ebbesson L."/>
            <person name="Teles M."/>
            <person name="MacKenzie S."/>
            <person name="Amaro C."/>
        </authorList>
    </citation>
    <scope>NUCLEOTIDE SEQUENCE</scope>
</reference>
<dbReference type="AlphaFoldDB" id="A0A0E9UBE5"/>
<feature type="compositionally biased region" description="Basic and acidic residues" evidence="1">
    <location>
        <begin position="26"/>
        <end position="35"/>
    </location>
</feature>
<proteinExistence type="predicted"/>